<organism evidence="1 2">
    <name type="scientific">Pseudogracilibacillus auburnensis</name>
    <dbReference type="NCBI Taxonomy" id="1494959"/>
    <lineage>
        <taxon>Bacteria</taxon>
        <taxon>Bacillati</taxon>
        <taxon>Bacillota</taxon>
        <taxon>Bacilli</taxon>
        <taxon>Bacillales</taxon>
        <taxon>Bacillaceae</taxon>
        <taxon>Pseudogracilibacillus</taxon>
    </lineage>
</organism>
<name>A0A2V3VW49_9BACI</name>
<dbReference type="AlphaFoldDB" id="A0A2V3VW49"/>
<evidence type="ECO:0000313" key="2">
    <source>
        <dbReference type="Proteomes" id="UP000247978"/>
    </source>
</evidence>
<evidence type="ECO:0000313" key="1">
    <source>
        <dbReference type="EMBL" id="PXW86213.1"/>
    </source>
</evidence>
<reference evidence="1 2" key="1">
    <citation type="submission" date="2018-05" db="EMBL/GenBank/DDBJ databases">
        <title>Genomic Encyclopedia of Type Strains, Phase IV (KMG-IV): sequencing the most valuable type-strain genomes for metagenomic binning, comparative biology and taxonomic classification.</title>
        <authorList>
            <person name="Goeker M."/>
        </authorList>
    </citation>
    <scope>NUCLEOTIDE SEQUENCE [LARGE SCALE GENOMIC DNA]</scope>
    <source>
        <strain evidence="1 2">DSM 28556</strain>
    </source>
</reference>
<proteinExistence type="predicted"/>
<gene>
    <name evidence="1" type="ORF">DFR56_10826</name>
</gene>
<accession>A0A2V3VW49</accession>
<comment type="caution">
    <text evidence="1">The sequence shown here is derived from an EMBL/GenBank/DDBJ whole genome shotgun (WGS) entry which is preliminary data.</text>
</comment>
<keyword evidence="2" id="KW-1185">Reference proteome</keyword>
<dbReference type="Proteomes" id="UP000247978">
    <property type="component" value="Unassembled WGS sequence"/>
</dbReference>
<protein>
    <submittedName>
        <fullName evidence="1">Uncharacterized protein</fullName>
    </submittedName>
</protein>
<dbReference type="OrthoDB" id="2678957at2"/>
<dbReference type="RefSeq" id="WP_110395638.1">
    <property type="nucleotide sequence ID" value="NZ_JBHUHB010000001.1"/>
</dbReference>
<dbReference type="EMBL" id="QJJQ01000008">
    <property type="protein sequence ID" value="PXW86213.1"/>
    <property type="molecule type" value="Genomic_DNA"/>
</dbReference>
<sequence>MKMNEKDEYIIEQYKNDEEMMILIYTQWCINNDFDPEELYQLAYPNQQKNPALLEAIQKTVEKNESEEISHQLVQQVLQLFGNDDLAFVVQQKIDQLKKK</sequence>